<dbReference type="EMBL" id="MN585127">
    <property type="protein sequence ID" value="QHR77130.1"/>
    <property type="molecule type" value="Viral_cRNA"/>
</dbReference>
<evidence type="ECO:0000313" key="2">
    <source>
        <dbReference type="Proteomes" id="UP000606963"/>
    </source>
</evidence>
<organism evidence="1 2">
    <name type="scientific">Quaranjavirus johnstonense</name>
    <dbReference type="NCBI Taxonomy" id="688437"/>
    <lineage>
        <taxon>Viruses</taxon>
        <taxon>Riboviria</taxon>
        <taxon>Orthornavirae</taxon>
        <taxon>Negarnaviricota</taxon>
        <taxon>Polyploviricotina</taxon>
        <taxon>Insthoviricetes</taxon>
        <taxon>Articulavirales</taxon>
        <taxon>Orthomyxoviridae</taxon>
        <taxon>Quaranjavirus</taxon>
    </lineage>
</organism>
<sequence>MAMPPPGKNQTPSPPRQLRCPTSNYAQSVHQLMALSGDLVRMLEKRDNAFSVETRGRLSSLRDALYTDLLSTWSCADLRKTMERFCEAIISVVVMRSSPSGSSLYDPLQAVLIRMSQVKEGLAGLPSCPVCCFE</sequence>
<protein>
    <submittedName>
        <fullName evidence="1">Viral protein 7</fullName>
    </submittedName>
</protein>
<dbReference type="RefSeq" id="YP_009996584.1">
    <property type="nucleotide sequence ID" value="NC_052930.1"/>
</dbReference>
<gene>
    <name evidence="1" type="primary">VP7</name>
</gene>
<dbReference type="KEGG" id="vg:62618453"/>
<evidence type="ECO:0000313" key="1">
    <source>
        <dbReference type="EMBL" id="QHR77130.1"/>
    </source>
</evidence>
<proteinExistence type="predicted"/>
<reference evidence="1" key="1">
    <citation type="submission" date="2019-10" db="EMBL/GenBank/DDBJ databases">
        <title>The complete genome of Johnston Atoll virus.</title>
        <authorList>
            <person name="Feng K.H."/>
            <person name="Tesh R.B."/>
            <person name="Allison A.B."/>
        </authorList>
    </citation>
    <scope>NUCLEOTIDE SEQUENCE</scope>
    <source>
        <strain evidence="1">LBJ</strain>
    </source>
</reference>
<dbReference type="Proteomes" id="UP000606963">
    <property type="component" value="Genome"/>
</dbReference>
<accession>A0A6B9XJV3</accession>
<dbReference type="GeneID" id="62618453"/>
<name>A0A6B9XJV3_9ORTO</name>